<dbReference type="EMBL" id="JARKHS020020362">
    <property type="protein sequence ID" value="KAK8770931.1"/>
    <property type="molecule type" value="Genomic_DNA"/>
</dbReference>
<comment type="caution">
    <text evidence="6">The sequence shown here is derived from an EMBL/GenBank/DDBJ whole genome shotgun (WGS) entry which is preliminary data.</text>
</comment>
<evidence type="ECO:0000256" key="1">
    <source>
        <dbReference type="ARBA" id="ARBA00005964"/>
    </source>
</evidence>
<keyword evidence="7" id="KW-1185">Reference proteome</keyword>
<evidence type="ECO:0000259" key="5">
    <source>
        <dbReference type="Pfam" id="PF00135"/>
    </source>
</evidence>
<evidence type="ECO:0000256" key="2">
    <source>
        <dbReference type="ARBA" id="ARBA00022487"/>
    </source>
</evidence>
<keyword evidence="2" id="KW-0719">Serine esterase</keyword>
<dbReference type="PANTHER" id="PTHR43142:SF1">
    <property type="entry name" value="CARBOXYLIC ESTER HYDROLASE"/>
    <property type="match status" value="1"/>
</dbReference>
<keyword evidence="3" id="KW-0378">Hydrolase</keyword>
<protein>
    <recommendedName>
        <fullName evidence="5">Carboxylesterase type B domain-containing protein</fullName>
    </recommendedName>
</protein>
<reference evidence="6 7" key="1">
    <citation type="journal article" date="2023" name="Arcadia Sci">
        <title>De novo assembly of a long-read Amblyomma americanum tick genome.</title>
        <authorList>
            <person name="Chou S."/>
            <person name="Poskanzer K.E."/>
            <person name="Rollins M."/>
            <person name="Thuy-Boun P.S."/>
        </authorList>
    </citation>
    <scope>NUCLEOTIDE SEQUENCE [LARGE SCALE GENOMIC DNA]</scope>
    <source>
        <strain evidence="6">F_SG_1</strain>
        <tissue evidence="6">Salivary glands</tissue>
    </source>
</reference>
<accession>A0AAQ4E869</accession>
<evidence type="ECO:0000256" key="3">
    <source>
        <dbReference type="ARBA" id="ARBA00022801"/>
    </source>
</evidence>
<dbReference type="Gene3D" id="3.40.50.1820">
    <property type="entry name" value="alpha/beta hydrolase"/>
    <property type="match status" value="1"/>
</dbReference>
<gene>
    <name evidence="6" type="ORF">V5799_025825</name>
</gene>
<dbReference type="PANTHER" id="PTHR43142">
    <property type="entry name" value="CARBOXYLIC ESTER HYDROLASE"/>
    <property type="match status" value="1"/>
</dbReference>
<dbReference type="GO" id="GO:0052689">
    <property type="term" value="F:carboxylic ester hydrolase activity"/>
    <property type="evidence" value="ECO:0007669"/>
    <property type="project" value="UniProtKB-KW"/>
</dbReference>
<feature type="domain" description="Carboxylesterase type B" evidence="5">
    <location>
        <begin position="3"/>
        <end position="119"/>
    </location>
</feature>
<dbReference type="AlphaFoldDB" id="A0AAQ4E869"/>
<name>A0AAQ4E869_AMBAM</name>
<evidence type="ECO:0000256" key="4">
    <source>
        <dbReference type="ARBA" id="ARBA00023180"/>
    </source>
</evidence>
<sequence length="149" mass="15750">MANTTTGQLNGTAVDIGGVRLHRWLAVPYAEPGKRFVPAEPLSVSQQGVIDASQEASPCAQLVDGVLMGSEDCLHINVWAPADRAQDGAVRPLVLALSTDWFLQGSNNIGEWEQLAATGDASAPHDYVKTFLGPQAAMSQATVPSLRLV</sequence>
<keyword evidence="4" id="KW-0325">Glycoprotein</keyword>
<evidence type="ECO:0000313" key="6">
    <source>
        <dbReference type="EMBL" id="KAK8770931.1"/>
    </source>
</evidence>
<dbReference type="InterPro" id="IPR029058">
    <property type="entry name" value="AB_hydrolase_fold"/>
</dbReference>
<dbReference type="SUPFAM" id="SSF53474">
    <property type="entry name" value="alpha/beta-Hydrolases"/>
    <property type="match status" value="1"/>
</dbReference>
<organism evidence="6 7">
    <name type="scientific">Amblyomma americanum</name>
    <name type="common">Lone star tick</name>
    <dbReference type="NCBI Taxonomy" id="6943"/>
    <lineage>
        <taxon>Eukaryota</taxon>
        <taxon>Metazoa</taxon>
        <taxon>Ecdysozoa</taxon>
        <taxon>Arthropoda</taxon>
        <taxon>Chelicerata</taxon>
        <taxon>Arachnida</taxon>
        <taxon>Acari</taxon>
        <taxon>Parasitiformes</taxon>
        <taxon>Ixodida</taxon>
        <taxon>Ixodoidea</taxon>
        <taxon>Ixodidae</taxon>
        <taxon>Amblyomminae</taxon>
        <taxon>Amblyomma</taxon>
    </lineage>
</organism>
<dbReference type="InterPro" id="IPR002018">
    <property type="entry name" value="CarbesteraseB"/>
</dbReference>
<dbReference type="Pfam" id="PF00135">
    <property type="entry name" value="COesterase"/>
    <property type="match status" value="1"/>
</dbReference>
<evidence type="ECO:0000313" key="7">
    <source>
        <dbReference type="Proteomes" id="UP001321473"/>
    </source>
</evidence>
<dbReference type="Proteomes" id="UP001321473">
    <property type="component" value="Unassembled WGS sequence"/>
</dbReference>
<proteinExistence type="inferred from homology"/>
<comment type="similarity">
    <text evidence="1">Belongs to the type-B carboxylesterase/lipase family.</text>
</comment>